<reference evidence="1 2" key="1">
    <citation type="submission" date="2016-01" db="EMBL/GenBank/DDBJ databases">
        <authorList>
            <person name="Oliw E.H."/>
        </authorList>
    </citation>
    <scope>NUCLEOTIDE SEQUENCE [LARGE SCALE GENOMIC DNA]</scope>
    <source>
        <strain evidence="1 2">MJR8628B</strain>
    </source>
</reference>
<evidence type="ECO:0000313" key="1">
    <source>
        <dbReference type="EMBL" id="KWZ82186.1"/>
    </source>
</evidence>
<proteinExistence type="predicted"/>
<dbReference type="Proteomes" id="UP000070092">
    <property type="component" value="Unassembled WGS sequence"/>
</dbReference>
<accession>A0A133KRT6</accession>
<organism evidence="1 2">
    <name type="scientific">Bifidobacterium bifidum</name>
    <dbReference type="NCBI Taxonomy" id="1681"/>
    <lineage>
        <taxon>Bacteria</taxon>
        <taxon>Bacillati</taxon>
        <taxon>Actinomycetota</taxon>
        <taxon>Actinomycetes</taxon>
        <taxon>Bifidobacteriales</taxon>
        <taxon>Bifidobacteriaceae</taxon>
        <taxon>Bifidobacterium</taxon>
    </lineage>
</organism>
<name>A0A133KRT6_BIFBI</name>
<protein>
    <submittedName>
        <fullName evidence="1">Uncharacterized protein</fullName>
    </submittedName>
</protein>
<dbReference type="AlphaFoldDB" id="A0A133KRT6"/>
<comment type="caution">
    <text evidence="1">The sequence shown here is derived from an EMBL/GenBank/DDBJ whole genome shotgun (WGS) entry which is preliminary data.</text>
</comment>
<evidence type="ECO:0000313" key="2">
    <source>
        <dbReference type="Proteomes" id="UP000070092"/>
    </source>
</evidence>
<gene>
    <name evidence="1" type="ORF">HMPREF3196_00488</name>
</gene>
<sequence>MYLSIPRLVAFAGECANALYIGDERRALVPLLGFCGLRWGECLCSIGS</sequence>
<dbReference type="PATRIC" id="fig|1681.53.peg.476"/>
<dbReference type="EMBL" id="LRPO01000019">
    <property type="protein sequence ID" value="KWZ82186.1"/>
    <property type="molecule type" value="Genomic_DNA"/>
</dbReference>